<keyword evidence="4" id="KW-1185">Reference proteome</keyword>
<dbReference type="Proteomes" id="UP001432027">
    <property type="component" value="Unassembled WGS sequence"/>
</dbReference>
<organism evidence="3 4">
    <name type="scientific">Pristionchus entomophagus</name>
    <dbReference type="NCBI Taxonomy" id="358040"/>
    <lineage>
        <taxon>Eukaryota</taxon>
        <taxon>Metazoa</taxon>
        <taxon>Ecdysozoa</taxon>
        <taxon>Nematoda</taxon>
        <taxon>Chromadorea</taxon>
        <taxon>Rhabditida</taxon>
        <taxon>Rhabditina</taxon>
        <taxon>Diplogasteromorpha</taxon>
        <taxon>Diplogasteroidea</taxon>
        <taxon>Neodiplogasteridae</taxon>
        <taxon>Pristionchus</taxon>
    </lineage>
</organism>
<name>A0AAV5TRG1_9BILA</name>
<comment type="caution">
    <text evidence="3">The sequence shown here is derived from an EMBL/GenBank/DDBJ whole genome shotgun (WGS) entry which is preliminary data.</text>
</comment>
<feature type="non-terminal residue" evidence="3">
    <location>
        <position position="212"/>
    </location>
</feature>
<protein>
    <submittedName>
        <fullName evidence="3">Uncharacterized protein</fullName>
    </submittedName>
</protein>
<accession>A0AAV5TRG1</accession>
<keyword evidence="1" id="KW-0175">Coiled coil</keyword>
<dbReference type="EMBL" id="BTSX01000004">
    <property type="protein sequence ID" value="GMS97032.1"/>
    <property type="molecule type" value="Genomic_DNA"/>
</dbReference>
<evidence type="ECO:0000256" key="2">
    <source>
        <dbReference type="SAM" id="MobiDB-lite"/>
    </source>
</evidence>
<feature type="coiled-coil region" evidence="1">
    <location>
        <begin position="182"/>
        <end position="209"/>
    </location>
</feature>
<reference evidence="3" key="1">
    <citation type="submission" date="2023-10" db="EMBL/GenBank/DDBJ databases">
        <title>Genome assembly of Pristionchus species.</title>
        <authorList>
            <person name="Yoshida K."/>
            <person name="Sommer R.J."/>
        </authorList>
    </citation>
    <scope>NUCLEOTIDE SEQUENCE</scope>
    <source>
        <strain evidence="3">RS0144</strain>
    </source>
</reference>
<feature type="compositionally biased region" description="Basic and acidic residues" evidence="2">
    <location>
        <begin position="160"/>
        <end position="171"/>
    </location>
</feature>
<evidence type="ECO:0000313" key="4">
    <source>
        <dbReference type="Proteomes" id="UP001432027"/>
    </source>
</evidence>
<feature type="region of interest" description="Disordered" evidence="2">
    <location>
        <begin position="148"/>
        <end position="171"/>
    </location>
</feature>
<evidence type="ECO:0000256" key="1">
    <source>
        <dbReference type="SAM" id="Coils"/>
    </source>
</evidence>
<proteinExistence type="predicted"/>
<dbReference type="AlphaFoldDB" id="A0AAV5TRG1"/>
<sequence length="212" mass="24802">MGRNSTRKRKERGGGTKKDELVLIGQELCSTIHEMRILLQIGLTMTTKTLREEKDCPSNEQRKTANERLLKVQNEFDQDSNQQENSEEKVYTAMDQLVETFEVFGWPKDEVVLVAQSIIIRMEKLHLRYVIFAQNEELEKLKKELTNRRAVDEEASTSTHDPKDEFEGRDLHKEKAEIEEILAGFDKAINEKMEELKKKETEIKTAKYEKKK</sequence>
<evidence type="ECO:0000313" key="3">
    <source>
        <dbReference type="EMBL" id="GMS97032.1"/>
    </source>
</evidence>
<gene>
    <name evidence="3" type="ORF">PENTCL1PPCAC_19207</name>
</gene>